<evidence type="ECO:0000256" key="4">
    <source>
        <dbReference type="ARBA" id="ARBA00022989"/>
    </source>
</evidence>
<evidence type="ECO:0000256" key="2">
    <source>
        <dbReference type="ARBA" id="ARBA00022475"/>
    </source>
</evidence>
<feature type="transmembrane region" description="Helical" evidence="6">
    <location>
        <begin position="54"/>
        <end position="82"/>
    </location>
</feature>
<proteinExistence type="predicted"/>
<comment type="caution">
    <text evidence="7">The sequence shown here is derived from an EMBL/GenBank/DDBJ whole genome shotgun (WGS) entry which is preliminary data.</text>
</comment>
<feature type="transmembrane region" description="Helical" evidence="6">
    <location>
        <begin position="179"/>
        <end position="208"/>
    </location>
</feature>
<evidence type="ECO:0000256" key="5">
    <source>
        <dbReference type="ARBA" id="ARBA00023136"/>
    </source>
</evidence>
<dbReference type="PANTHER" id="PTHR10010">
    <property type="entry name" value="SOLUTE CARRIER FAMILY 34 SODIUM PHOSPHATE , MEMBER 2-RELATED"/>
    <property type="match status" value="1"/>
</dbReference>
<evidence type="ECO:0000313" key="8">
    <source>
        <dbReference type="Proteomes" id="UP000233398"/>
    </source>
</evidence>
<keyword evidence="3 6" id="KW-0812">Transmembrane</keyword>
<feature type="transmembrane region" description="Helical" evidence="6">
    <location>
        <begin position="141"/>
        <end position="158"/>
    </location>
</feature>
<feature type="transmembrane region" description="Helical" evidence="6">
    <location>
        <begin position="12"/>
        <end position="33"/>
    </location>
</feature>
<dbReference type="EMBL" id="PISP01000001">
    <property type="protein sequence ID" value="PKD44154.1"/>
    <property type="molecule type" value="Genomic_DNA"/>
</dbReference>
<gene>
    <name evidence="7" type="ORF">CWD77_01410</name>
</gene>
<accession>A0A2N0VJ17</accession>
<keyword evidence="5 6" id="KW-0472">Membrane</keyword>
<organism evidence="7 8">
    <name type="scientific">Rhodohalobacter barkolensis</name>
    <dbReference type="NCBI Taxonomy" id="2053187"/>
    <lineage>
        <taxon>Bacteria</taxon>
        <taxon>Pseudomonadati</taxon>
        <taxon>Balneolota</taxon>
        <taxon>Balneolia</taxon>
        <taxon>Balneolales</taxon>
        <taxon>Balneolaceae</taxon>
        <taxon>Rhodohalobacter</taxon>
    </lineage>
</organism>
<dbReference type="InterPro" id="IPR003841">
    <property type="entry name" value="Na/Pi_transpt"/>
</dbReference>
<evidence type="ECO:0000313" key="7">
    <source>
        <dbReference type="EMBL" id="PKD44154.1"/>
    </source>
</evidence>
<dbReference type="GO" id="GO:0044341">
    <property type="term" value="P:sodium-dependent phosphate transport"/>
    <property type="evidence" value="ECO:0007669"/>
    <property type="project" value="InterPro"/>
</dbReference>
<dbReference type="GO" id="GO:0005886">
    <property type="term" value="C:plasma membrane"/>
    <property type="evidence" value="ECO:0007669"/>
    <property type="project" value="UniProtKB-SubCell"/>
</dbReference>
<feature type="transmembrane region" description="Helical" evidence="6">
    <location>
        <begin position="283"/>
        <end position="302"/>
    </location>
</feature>
<dbReference type="Pfam" id="PF02690">
    <property type="entry name" value="Na_Pi_cotrans"/>
    <property type="match status" value="2"/>
</dbReference>
<evidence type="ECO:0000256" key="3">
    <source>
        <dbReference type="ARBA" id="ARBA00022692"/>
    </source>
</evidence>
<dbReference type="AlphaFoldDB" id="A0A2N0VJ17"/>
<dbReference type="RefSeq" id="WP_101071444.1">
    <property type="nucleotide sequence ID" value="NZ_PISP01000001.1"/>
</dbReference>
<keyword evidence="4 6" id="KW-1133">Transmembrane helix</keyword>
<dbReference type="GO" id="GO:0005436">
    <property type="term" value="F:sodium:phosphate symporter activity"/>
    <property type="evidence" value="ECO:0007669"/>
    <property type="project" value="InterPro"/>
</dbReference>
<evidence type="ECO:0000256" key="1">
    <source>
        <dbReference type="ARBA" id="ARBA00004651"/>
    </source>
</evidence>
<feature type="transmembrane region" description="Helical" evidence="6">
    <location>
        <begin position="214"/>
        <end position="239"/>
    </location>
</feature>
<evidence type="ECO:0000256" key="6">
    <source>
        <dbReference type="SAM" id="Phobius"/>
    </source>
</evidence>
<sequence length="539" mass="59953">MSFFSQFELWTFFAGLGIFLFGMHMMEESIRILSGAAFKSIIRRSTGTRVKAIFSGMFSTAILQSSSAVSLMVLAFVGAGILNLVQAISVMMGAKIGTTATAWVVAVFGFKFNIEVFSLPMIGIGGLGMIALARSPKYVNISKFLVAFGFLFMGLDYMKSSVDQVSNVIDSEIFTGYGILVYALAGLVLTAIMQSSSATIAIVLTMLFSGVIDFSAAASMVIGANVGTTVTVILGAVGGIHTKKQAAVSQLIFTTGTAFLALLLLPVLTWIVLDLFSFNDNPVLGLALFHSLFNIGGVLLYYPIIPQLAKRVELWIPERTVSLSSYIHKTDPEITEAGLVAFKKEILCQLQYTLSFLEPIFRLNKSKQRIDYSDLERYHAEIFEYYTNLHKEDLNQEIAEDLDKLLRVSRSFMNSSKNLHESVDELKVLESETDEVHQKASNLIKERIELLLQTGRMLDVIETEERRNEVISAVEELYQFIESVDKEFIKMCSTAVTEADFKKVEITFLLMLNRVITQSCRMIVFGMRTLLLSEEEQSK</sequence>
<feature type="transmembrane region" description="Helical" evidence="6">
    <location>
        <begin position="251"/>
        <end position="271"/>
    </location>
</feature>
<dbReference type="PANTHER" id="PTHR10010:SF46">
    <property type="entry name" value="SODIUM-DEPENDENT PHOSPHATE TRANSPORT PROTEIN 2B"/>
    <property type="match status" value="1"/>
</dbReference>
<dbReference type="OrthoDB" id="9763003at2"/>
<comment type="subcellular location">
    <subcellularLocation>
        <location evidence="1">Cell membrane</location>
        <topology evidence="1">Multi-pass membrane protein</topology>
    </subcellularLocation>
</comment>
<keyword evidence="8" id="KW-1185">Reference proteome</keyword>
<keyword evidence="2" id="KW-1003">Cell membrane</keyword>
<dbReference type="Proteomes" id="UP000233398">
    <property type="component" value="Unassembled WGS sequence"/>
</dbReference>
<dbReference type="NCBIfam" id="NF037997">
    <property type="entry name" value="Na_Pi_symport"/>
    <property type="match status" value="1"/>
</dbReference>
<name>A0A2N0VJ17_9BACT</name>
<reference evidence="7 8" key="1">
    <citation type="submission" date="2017-11" db="EMBL/GenBank/DDBJ databases">
        <title>Rhodohalobacter 15182 sp. nov., isolated from a salt lake.</title>
        <authorList>
            <person name="Han S."/>
        </authorList>
    </citation>
    <scope>NUCLEOTIDE SEQUENCE [LARGE SCALE GENOMIC DNA]</scope>
    <source>
        <strain evidence="7 8">15182</strain>
    </source>
</reference>
<protein>
    <submittedName>
        <fullName evidence="7">Na/Pi cotransporter family protein</fullName>
    </submittedName>
</protein>